<dbReference type="PANTHER" id="PTHR34251:SF1">
    <property type="entry name" value="LEUCINE, GLUTAMATE AND LYSINE RICH 1"/>
    <property type="match status" value="1"/>
</dbReference>
<sequence>MLYAASPTPVRRPRIAESRLTPTGAPSWGDPPGDSLGRPAPREVGSSFELHKRAHRSRPRRCVSPDLSTRDVLTAVHDRLEHTAKFIYPGSVVVYEFLNEAQEWHWALGTVQQSHAHTVTLEGWSCQQGCANDGVMQAMRKEENRLQQELKDHQTAILALRAELGSVRTVNEADMNAAREAIEGCRRALGEREGTLHACRQHGVPLRLTHSDAYGGADKSGNDDDATFVAVLRAALSVVEHYVPATPLPWPEVWAAVSDPLFLHRCISYDVGYDMSLQQYDEIEACFFGSGAITEEKVHRAMASMEQRMTDAAEFLCAIANWLFTQLAAFKVYQQCGSTQSHADMLQQQLTHHVNTLKAAARRLHQVQAQLRVFGGAPGNSSTSTSSDVQLTFTPAKGITTDVLRCAIICPVPSHSRRHPGPRVTAAQSVVASGESHSPSSSSKSSMMLASTASSSWHPSRSPDILDDHNRIGSATDPAGSERSSGNHKEEVQPSPCPHLASAIPAPNEEIGVVLLGQEELDEIAARALHTRPELCQAVADLLQECANHQRDAYRARALVSERANRCRGRRGASKSQGDGCPPAAACAAAPFASPTFSAATFTDSSSSPTPPTSNGRTVAAAHNTPSVLSGPRSKAAAVQSDEDEEYDEEADACAFQAALLGLQKRLQEVRRENERLQRMLVRETDRHKSVEAELQRQLRDARAGHEDAQSRLAGVTIRAEALRVECESLDRDKDNATSRIIALEEEIRALESKHCSGRSAAPTSLPATQIKGDQGSVKADNGVAQREAEPAWLCSNNERWMPQPLQPSDDTDGVSTTHHHKRFSGAGWYDVLRQRPAELHRAAAADAAAVCHVVVAAVTGVRFSADGRRVEFYVDHPSHVTKRQLDNRIRDTTFYECEYMRRHSSSPKTGEDLLAQQLADSLATIENLESRLAHLPPTTPPLRPSLTPSSRQEDNLNEQEQLLRAEEAHEHPLYVERLKKSGNGAVVVTLHSVRLPGDDWGVVLQSYPELLREAFIADVCGACNATLTDVKHVRFSIGSLLATVRVQHDADVTRKEIDRRLHDYDYPLTTKLYRSRHLPQHGADASLVAQKTQNNETNALREQLRESEAQQADMAAEVTDLRGQLRESEAQQADMAAEVTDLREQLRESEAQQADMAAEVTDLRGQLRESEAQQADRAAEVTDLREQLRESEAQQADMAAEVTDLRGQLRESEAQQADMAAEVTDLRGQLRESEAQQADMAAEVTDLREQLRESEAQQADMAAEVTDLR</sequence>
<feature type="non-terminal residue" evidence="4">
    <location>
        <position position="1270"/>
    </location>
</feature>
<dbReference type="EMBL" id="JBAMZN010000024">
    <property type="protein sequence ID" value="KAL0524704.1"/>
    <property type="molecule type" value="Genomic_DNA"/>
</dbReference>
<feature type="region of interest" description="Disordered" evidence="2">
    <location>
        <begin position="415"/>
        <end position="503"/>
    </location>
</feature>
<keyword evidence="5" id="KW-1185">Reference proteome</keyword>
<dbReference type="Gene3D" id="1.10.287.1490">
    <property type="match status" value="1"/>
</dbReference>
<evidence type="ECO:0000313" key="4">
    <source>
        <dbReference type="EMBL" id="KAL0524704.1"/>
    </source>
</evidence>
<reference evidence="4 5" key="1">
    <citation type="submission" date="2024-02" db="EMBL/GenBank/DDBJ databases">
        <title>FIRST GENOME SEQUENCES OF Leishmania (Viannia) shawi, Leishmania (Viannia) lindenbergi AND Leishmania (Viannia) utingensis.</title>
        <authorList>
            <person name="Resadore F."/>
            <person name="Custodio M.G.F."/>
            <person name="Boite M.C."/>
            <person name="Cupolillo E."/>
            <person name="Ferreira G.E.M."/>
        </authorList>
    </citation>
    <scope>NUCLEOTIDE SEQUENCE [LARGE SCALE GENOMIC DNA]</scope>
    <source>
        <strain evidence="4 5">MDAS/BR/1979/M5533</strain>
    </source>
</reference>
<feature type="compositionally biased region" description="Low complexity" evidence="2">
    <location>
        <begin position="429"/>
        <end position="456"/>
    </location>
</feature>
<feature type="region of interest" description="Disordered" evidence="2">
    <location>
        <begin position="1098"/>
        <end position="1117"/>
    </location>
</feature>
<dbReference type="AlphaFoldDB" id="A0AAW3BVF1"/>
<evidence type="ECO:0000256" key="1">
    <source>
        <dbReference type="SAM" id="Coils"/>
    </source>
</evidence>
<organism evidence="4 5">
    <name type="scientific">Leishmania naiffi</name>
    <dbReference type="NCBI Taxonomy" id="5678"/>
    <lineage>
        <taxon>Eukaryota</taxon>
        <taxon>Discoba</taxon>
        <taxon>Euglenozoa</taxon>
        <taxon>Kinetoplastea</taxon>
        <taxon>Metakinetoplastina</taxon>
        <taxon>Trypanosomatida</taxon>
        <taxon>Trypanosomatidae</taxon>
        <taxon>Leishmaniinae</taxon>
        <taxon>Leishmania</taxon>
        <taxon>Leishmania naiffi species complex</taxon>
    </lineage>
</organism>
<dbReference type="Pfam" id="PF23398">
    <property type="entry name" value="FAZ1_cons"/>
    <property type="match status" value="2"/>
</dbReference>
<feature type="domain" description="Flagellar attachment zone protein 1 conserved" evidence="3">
    <location>
        <begin position="817"/>
        <end position="899"/>
    </location>
</feature>
<dbReference type="InterPro" id="IPR038799">
    <property type="entry name" value="LEKR1"/>
</dbReference>
<feature type="region of interest" description="Disordered" evidence="2">
    <location>
        <begin position="934"/>
        <end position="958"/>
    </location>
</feature>
<keyword evidence="1" id="KW-0175">Coiled coil</keyword>
<proteinExistence type="predicted"/>
<feature type="region of interest" description="Disordered" evidence="2">
    <location>
        <begin position="1231"/>
        <end position="1270"/>
    </location>
</feature>
<feature type="region of interest" description="Disordered" evidence="2">
    <location>
        <begin position="1"/>
        <end position="64"/>
    </location>
</feature>
<comment type="caution">
    <text evidence="4">The sequence shown here is derived from an EMBL/GenBank/DDBJ whole genome shotgun (WGS) entry which is preliminary data.</text>
</comment>
<gene>
    <name evidence="4" type="ORF">Q4I28_003881</name>
</gene>
<accession>A0AAW3BVF1</accession>
<feature type="region of interest" description="Disordered" evidence="2">
    <location>
        <begin position="755"/>
        <end position="777"/>
    </location>
</feature>
<evidence type="ECO:0000259" key="3">
    <source>
        <dbReference type="Pfam" id="PF23398"/>
    </source>
</evidence>
<feature type="region of interest" description="Disordered" evidence="2">
    <location>
        <begin position="600"/>
        <end position="648"/>
    </location>
</feature>
<feature type="coiled-coil region" evidence="1">
    <location>
        <begin position="136"/>
        <end position="163"/>
    </location>
</feature>
<dbReference type="InterPro" id="IPR056614">
    <property type="entry name" value="FAZ1_cons"/>
</dbReference>
<evidence type="ECO:0000313" key="5">
    <source>
        <dbReference type="Proteomes" id="UP001501274"/>
    </source>
</evidence>
<feature type="domain" description="Flagellar attachment zone protein 1 conserved" evidence="3">
    <location>
        <begin position="988"/>
        <end position="1077"/>
    </location>
</feature>
<evidence type="ECO:0000256" key="2">
    <source>
        <dbReference type="SAM" id="MobiDB-lite"/>
    </source>
</evidence>
<feature type="coiled-coil region" evidence="1">
    <location>
        <begin position="660"/>
        <end position="754"/>
    </location>
</feature>
<name>A0AAW3BVF1_9TRYP</name>
<protein>
    <recommendedName>
        <fullName evidence="3">Flagellar attachment zone protein 1 conserved domain-containing protein</fullName>
    </recommendedName>
</protein>
<feature type="compositionally biased region" description="Basic and acidic residues" evidence="2">
    <location>
        <begin position="1246"/>
        <end position="1256"/>
    </location>
</feature>
<dbReference type="PANTHER" id="PTHR34251">
    <property type="entry name" value="LEUCINE-, GLUTAMATE- AND LYSINE-RICH PROTEIN 1"/>
    <property type="match status" value="1"/>
</dbReference>
<dbReference type="Proteomes" id="UP001501274">
    <property type="component" value="Unassembled WGS sequence"/>
</dbReference>
<feature type="compositionally biased region" description="Basic residues" evidence="2">
    <location>
        <begin position="52"/>
        <end position="61"/>
    </location>
</feature>